<dbReference type="RefSeq" id="WP_013925042.1">
    <property type="nucleotide sequence ID" value="NC_015702.1"/>
</dbReference>
<dbReference type="Gene3D" id="2.120.10.30">
    <property type="entry name" value="TolB, C-terminal domain"/>
    <property type="match status" value="1"/>
</dbReference>
<evidence type="ECO:0000256" key="5">
    <source>
        <dbReference type="ARBA" id="ARBA00045885"/>
    </source>
</evidence>
<dbReference type="Pfam" id="PF00326">
    <property type="entry name" value="Peptidase_S9"/>
    <property type="match status" value="1"/>
</dbReference>
<accession>F8L007</accession>
<reference key="1">
    <citation type="journal article" date="2011" name="Mol. Biol. Evol.">
        <title>Unity in variety -- the pan-genome of the Chlamydiae.</title>
        <authorList>
            <person name="Collingro A."/>
            <person name="Tischler P."/>
            <person name="Weinmaier T."/>
            <person name="Penz T."/>
            <person name="Heinz E."/>
            <person name="Brunham R.C."/>
            <person name="Read T.D."/>
            <person name="Bavoil P.M."/>
            <person name="Sachse K."/>
            <person name="Kahane S."/>
            <person name="Friedman M.G."/>
            <person name="Rattei T."/>
            <person name="Myers G.S.A."/>
            <person name="Horn M."/>
        </authorList>
    </citation>
    <scope>NUCLEOTIDE SEQUENCE</scope>
    <source>
        <strain>UV7</strain>
    </source>
</reference>
<gene>
    <name evidence="8" type="primary">dpf-6</name>
    <name evidence="8" type="ordered locus">PUV_15680</name>
</gene>
<dbReference type="GO" id="GO:0004252">
    <property type="term" value="F:serine-type endopeptidase activity"/>
    <property type="evidence" value="ECO:0007669"/>
    <property type="project" value="InterPro"/>
</dbReference>
<dbReference type="InterPro" id="IPR002471">
    <property type="entry name" value="Pept_S9_AS"/>
</dbReference>
<dbReference type="SUPFAM" id="SSF53474">
    <property type="entry name" value="alpha/beta-Hydrolases"/>
    <property type="match status" value="1"/>
</dbReference>
<dbReference type="PANTHER" id="PTHR42776">
    <property type="entry name" value="SERINE PEPTIDASE S9 FAMILY MEMBER"/>
    <property type="match status" value="1"/>
</dbReference>
<dbReference type="AlphaFoldDB" id="F8L007"/>
<evidence type="ECO:0000313" key="9">
    <source>
        <dbReference type="Proteomes" id="UP000000495"/>
    </source>
</evidence>
<dbReference type="InterPro" id="IPR011042">
    <property type="entry name" value="6-blade_b-propeller_TolB-like"/>
</dbReference>
<keyword evidence="9" id="KW-1185">Reference proteome</keyword>
<organism evidence="8 9">
    <name type="scientific">Parachlamydia acanthamoebae (strain UV7)</name>
    <dbReference type="NCBI Taxonomy" id="765952"/>
    <lineage>
        <taxon>Bacteria</taxon>
        <taxon>Pseudomonadati</taxon>
        <taxon>Chlamydiota</taxon>
        <taxon>Chlamydiia</taxon>
        <taxon>Parachlamydiales</taxon>
        <taxon>Parachlamydiaceae</taxon>
        <taxon>Parachlamydia</taxon>
    </lineage>
</organism>
<name>F8L007_PARAV</name>
<dbReference type="InterPro" id="IPR029058">
    <property type="entry name" value="AB_hydrolase_fold"/>
</dbReference>
<feature type="signal peptide" evidence="6">
    <location>
        <begin position="1"/>
        <end position="17"/>
    </location>
</feature>
<keyword evidence="6" id="KW-0732">Signal</keyword>
<comment type="function">
    <text evidence="5">This enzyme catalyzes the hydrolysis of the N-terminal peptide bond of an N-acetylated peptide to generate an N-acetylated amino acid and a peptide with a free N-terminus. It preferentially cleaves off Ac-Ala, Ac-Met and Ac-Ser. Also, involved in the degradation of oxidized and glycated proteins.</text>
</comment>
<dbReference type="Proteomes" id="UP000000495">
    <property type="component" value="Chromosome"/>
</dbReference>
<dbReference type="InterPro" id="IPR002470">
    <property type="entry name" value="Peptidase_S9A"/>
</dbReference>
<evidence type="ECO:0000256" key="4">
    <source>
        <dbReference type="ARBA" id="ARBA00032596"/>
    </source>
</evidence>
<keyword evidence="2" id="KW-0007">Acetylation</keyword>
<dbReference type="InterPro" id="IPR001375">
    <property type="entry name" value="Peptidase_S9_cat"/>
</dbReference>
<dbReference type="MEROPS" id="S09.A77"/>
<keyword evidence="1 8" id="KW-0378">Hydrolase</keyword>
<dbReference type="eggNOG" id="COG1506">
    <property type="taxonomic scope" value="Bacteria"/>
</dbReference>
<evidence type="ECO:0000256" key="2">
    <source>
        <dbReference type="ARBA" id="ARBA00022990"/>
    </source>
</evidence>
<evidence type="ECO:0000256" key="1">
    <source>
        <dbReference type="ARBA" id="ARBA00022801"/>
    </source>
</evidence>
<feature type="chain" id="PRO_5003379140" description="Acyl-peptide hydrolase" evidence="6">
    <location>
        <begin position="18"/>
        <end position="636"/>
    </location>
</feature>
<dbReference type="GO" id="GO:0006508">
    <property type="term" value="P:proteolysis"/>
    <property type="evidence" value="ECO:0007669"/>
    <property type="project" value="InterPro"/>
</dbReference>
<dbReference type="Gene3D" id="3.40.50.1820">
    <property type="entry name" value="alpha/beta hydrolase"/>
    <property type="match status" value="1"/>
</dbReference>
<dbReference type="HOGENOM" id="CLU_008615_3_0_0"/>
<dbReference type="EMBL" id="FR872580">
    <property type="protein sequence ID" value="CCB86518.1"/>
    <property type="molecule type" value="Genomic_DNA"/>
</dbReference>
<evidence type="ECO:0000259" key="7">
    <source>
        <dbReference type="Pfam" id="PF00326"/>
    </source>
</evidence>
<dbReference type="PRINTS" id="PR00862">
    <property type="entry name" value="PROLIGOPTASE"/>
</dbReference>
<dbReference type="STRING" id="765952.PUV_15680"/>
<evidence type="ECO:0000256" key="6">
    <source>
        <dbReference type="SAM" id="SignalP"/>
    </source>
</evidence>
<dbReference type="PROSITE" id="PS00708">
    <property type="entry name" value="PRO_ENDOPEP_SER"/>
    <property type="match status" value="1"/>
</dbReference>
<dbReference type="OrthoDB" id="108903at2"/>
<proteinExistence type="predicted"/>
<dbReference type="eggNOG" id="COG0823">
    <property type="taxonomic scope" value="Bacteria"/>
</dbReference>
<evidence type="ECO:0000313" key="8">
    <source>
        <dbReference type="EMBL" id="CCB86518.1"/>
    </source>
</evidence>
<sequence>MKWVTFVLIFLSACQFATGFSEDSPFKHYSIEQFLNTKNYVGGVISFDDSKVIFSSDETGIFNIYSKDIQNPKGELKSLTASDDSAIFVVSTFPKDDRFLYTSDGAGNELNHIFLWENAQSSRDLTPYSGAKAEFMGWSQDLNSFFFLSNHRDPKYMDLYEMEIEDFTSKLLFKNEQGFEVDCISPDKRSIIVRKIIKNNNYQLFLHDVATKGLKAIMPHAEDFCLIGAGFSLDSKTLYFMTNENDEFYFLCAYALESGHIEILEKYDWDIKSCYFSHYGKYRVTIVNEDGCAVLKVYDQEAQKPVQFTGMPEGNITLAKISSSEKWMLFGVNNCDSPNNLYVCHLPDGSIHPFTDSLSPDIDQRNLVKGEVIRYPSYDGLMIPALYYKPKIIESGQKIPALIWVHGGPGGQSCVGYSSLIQYLVNHGYAVIAVNNRGSSGYGKTFYEAADRKHGEADLDDCIWAKKFLISTGYVDADKIGMIGGSYGGYMTLAALAFRPSEMAVGVDLFGLSNWISTLKKIPAWWEYQRESLYQKIGDPEKDTAYLESISPLFHAKNITKPLLVIQGANDPRVLQAESDQIVEAVSKNGTPYRYEIYQDEGHGFTKKQNKISSSKIILEFLDEYLKKSIFEEENS</sequence>
<dbReference type="KEGG" id="puv:PUV_15680"/>
<dbReference type="SUPFAM" id="SSF82171">
    <property type="entry name" value="DPP6 N-terminal domain-like"/>
    <property type="match status" value="1"/>
</dbReference>
<reference evidence="8 9" key="2">
    <citation type="journal article" date="2011" name="Mol. Biol. Evol.">
        <title>Unity in variety--the pan-genome of the Chlamydiae.</title>
        <authorList>
            <person name="Collingro A."/>
            <person name="Tischler P."/>
            <person name="Weinmaier T."/>
            <person name="Penz T."/>
            <person name="Heinz E."/>
            <person name="Brunham R.C."/>
            <person name="Read T.D."/>
            <person name="Bavoil P.M."/>
            <person name="Sachse K."/>
            <person name="Kahane S."/>
            <person name="Friedman M.G."/>
            <person name="Rattei T."/>
            <person name="Myers G.S."/>
            <person name="Horn M."/>
        </authorList>
    </citation>
    <scope>NUCLEOTIDE SEQUENCE [LARGE SCALE GENOMIC DNA]</scope>
    <source>
        <strain evidence="9">UV7</strain>
    </source>
</reference>
<protein>
    <recommendedName>
        <fullName evidence="4">Acyl-peptide hydrolase</fullName>
    </recommendedName>
    <alternativeName>
        <fullName evidence="3">Acylaminoacyl-peptidase</fullName>
    </alternativeName>
</protein>
<evidence type="ECO:0000256" key="3">
    <source>
        <dbReference type="ARBA" id="ARBA00032284"/>
    </source>
</evidence>
<dbReference type="PANTHER" id="PTHR42776:SF27">
    <property type="entry name" value="DIPEPTIDYL PEPTIDASE FAMILY MEMBER 6"/>
    <property type="match status" value="1"/>
</dbReference>
<feature type="domain" description="Peptidase S9 prolyl oligopeptidase catalytic" evidence="7">
    <location>
        <begin position="417"/>
        <end position="628"/>
    </location>
</feature>